<protein>
    <submittedName>
        <fullName evidence="2">Uncharacterized protein</fullName>
    </submittedName>
</protein>
<accession>A0A8T2MTS4</accession>
<feature type="region of interest" description="Disordered" evidence="1">
    <location>
        <begin position="1"/>
        <end position="119"/>
    </location>
</feature>
<proteinExistence type="predicted"/>
<keyword evidence="3" id="KW-1185">Reference proteome</keyword>
<sequence>MNLVAVMRAGPRDMECTSSRLVGKSPGNTKAATANREIPEGEGRRDREEERGRGKEGQRGGEREEGREGGRKEGQRGGGGEGGTERRDGGRKRGTERRREGGRKEEQRGGEKEGEGGTIVPMGTALEIHETTLLTSFLFDEYTINHVNRFPYGGHCVSGAFHSGRSCQRSDGLVGPEQRAAVKGTAPGDQTKLAWKGELFFVGWYHSKATGCFLFPTFLHSSDDGGKVVVQQNHVCSLFGDVRPGNAHGHSNIGLLQRRGVIHPVSCHCHNRPLSHA</sequence>
<comment type="caution">
    <text evidence="2">The sequence shown here is derived from an EMBL/GenBank/DDBJ whole genome shotgun (WGS) entry which is preliminary data.</text>
</comment>
<name>A0A8T2MTS4_9TELE</name>
<feature type="compositionally biased region" description="Basic and acidic residues" evidence="1">
    <location>
        <begin position="37"/>
        <end position="75"/>
    </location>
</feature>
<reference evidence="2" key="1">
    <citation type="thesis" date="2021" institute="BYU ScholarsArchive" country="Provo, UT, USA">
        <title>Applications of and Algorithms for Genome Assembly and Genomic Analyses with an Emphasis on Marine Teleosts.</title>
        <authorList>
            <person name="Pickett B.D."/>
        </authorList>
    </citation>
    <scope>NUCLEOTIDE SEQUENCE</scope>
    <source>
        <strain evidence="2">HI-2016</strain>
    </source>
</reference>
<evidence type="ECO:0000313" key="3">
    <source>
        <dbReference type="Proteomes" id="UP000824540"/>
    </source>
</evidence>
<evidence type="ECO:0000256" key="1">
    <source>
        <dbReference type="SAM" id="MobiDB-lite"/>
    </source>
</evidence>
<feature type="compositionally biased region" description="Polar residues" evidence="1">
    <location>
        <begin position="16"/>
        <end position="32"/>
    </location>
</feature>
<dbReference type="EMBL" id="JAFBMS010000410">
    <property type="protein sequence ID" value="KAG9330976.1"/>
    <property type="molecule type" value="Genomic_DNA"/>
</dbReference>
<dbReference type="Proteomes" id="UP000824540">
    <property type="component" value="Unassembled WGS sequence"/>
</dbReference>
<organism evidence="2 3">
    <name type="scientific">Albula glossodonta</name>
    <name type="common">roundjaw bonefish</name>
    <dbReference type="NCBI Taxonomy" id="121402"/>
    <lineage>
        <taxon>Eukaryota</taxon>
        <taxon>Metazoa</taxon>
        <taxon>Chordata</taxon>
        <taxon>Craniata</taxon>
        <taxon>Vertebrata</taxon>
        <taxon>Euteleostomi</taxon>
        <taxon>Actinopterygii</taxon>
        <taxon>Neopterygii</taxon>
        <taxon>Teleostei</taxon>
        <taxon>Albuliformes</taxon>
        <taxon>Albulidae</taxon>
        <taxon>Albula</taxon>
    </lineage>
</organism>
<feature type="compositionally biased region" description="Basic and acidic residues" evidence="1">
    <location>
        <begin position="83"/>
        <end position="115"/>
    </location>
</feature>
<evidence type="ECO:0000313" key="2">
    <source>
        <dbReference type="EMBL" id="KAG9330976.1"/>
    </source>
</evidence>
<dbReference type="AlphaFoldDB" id="A0A8T2MTS4"/>
<gene>
    <name evidence="2" type="ORF">JZ751_021297</name>
</gene>
<dbReference type="OrthoDB" id="8044475at2759"/>